<name>A0AAD7X3Q6_9TELE</name>
<keyword evidence="2" id="KW-1185">Reference proteome</keyword>
<organism evidence="1 2">
    <name type="scientific">Aldrovandia affinis</name>
    <dbReference type="NCBI Taxonomy" id="143900"/>
    <lineage>
        <taxon>Eukaryota</taxon>
        <taxon>Metazoa</taxon>
        <taxon>Chordata</taxon>
        <taxon>Craniata</taxon>
        <taxon>Vertebrata</taxon>
        <taxon>Euteleostomi</taxon>
        <taxon>Actinopterygii</taxon>
        <taxon>Neopterygii</taxon>
        <taxon>Teleostei</taxon>
        <taxon>Notacanthiformes</taxon>
        <taxon>Halosauridae</taxon>
        <taxon>Aldrovandia</taxon>
    </lineage>
</organism>
<dbReference type="AlphaFoldDB" id="A0AAD7X3Q6"/>
<reference evidence="1" key="1">
    <citation type="journal article" date="2023" name="Science">
        <title>Genome structures resolve the early diversification of teleost fishes.</title>
        <authorList>
            <person name="Parey E."/>
            <person name="Louis A."/>
            <person name="Montfort J."/>
            <person name="Bouchez O."/>
            <person name="Roques C."/>
            <person name="Iampietro C."/>
            <person name="Lluch J."/>
            <person name="Castinel A."/>
            <person name="Donnadieu C."/>
            <person name="Desvignes T."/>
            <person name="Floi Bucao C."/>
            <person name="Jouanno E."/>
            <person name="Wen M."/>
            <person name="Mejri S."/>
            <person name="Dirks R."/>
            <person name="Jansen H."/>
            <person name="Henkel C."/>
            <person name="Chen W.J."/>
            <person name="Zahm M."/>
            <person name="Cabau C."/>
            <person name="Klopp C."/>
            <person name="Thompson A.W."/>
            <person name="Robinson-Rechavi M."/>
            <person name="Braasch I."/>
            <person name="Lecointre G."/>
            <person name="Bobe J."/>
            <person name="Postlethwait J.H."/>
            <person name="Berthelot C."/>
            <person name="Roest Crollius H."/>
            <person name="Guiguen Y."/>
        </authorList>
    </citation>
    <scope>NUCLEOTIDE SEQUENCE</scope>
    <source>
        <strain evidence="1">NC1722</strain>
    </source>
</reference>
<dbReference type="Proteomes" id="UP001221898">
    <property type="component" value="Unassembled WGS sequence"/>
</dbReference>
<gene>
    <name evidence="1" type="ORF">AAFF_G00138180</name>
</gene>
<comment type="caution">
    <text evidence="1">The sequence shown here is derived from an EMBL/GenBank/DDBJ whole genome shotgun (WGS) entry which is preliminary data.</text>
</comment>
<proteinExistence type="predicted"/>
<evidence type="ECO:0000313" key="1">
    <source>
        <dbReference type="EMBL" id="KAJ8418109.1"/>
    </source>
</evidence>
<evidence type="ECO:0000313" key="2">
    <source>
        <dbReference type="Proteomes" id="UP001221898"/>
    </source>
</evidence>
<accession>A0AAD7X3Q6</accession>
<sequence length="136" mass="16120">MNNWKIDVIGRSEMKIYRLRFARGGYSTQRLQFGPPRCGKERQRLTYTFVLTLLKFRRTKIETFKHKWKHADKFASSIVSLHWTQSNFTAKPFRRRARAQLCDWRRDQRSWVSPLHLGHLCRALTENSLIGLGTGP</sequence>
<protein>
    <submittedName>
        <fullName evidence="1">Uncharacterized protein</fullName>
    </submittedName>
</protein>
<dbReference type="EMBL" id="JAINUG010000002">
    <property type="protein sequence ID" value="KAJ8418109.1"/>
    <property type="molecule type" value="Genomic_DNA"/>
</dbReference>